<dbReference type="Pfam" id="PF05380">
    <property type="entry name" value="Peptidase_A17"/>
    <property type="match status" value="1"/>
</dbReference>
<dbReference type="PANTHER" id="PTHR47331">
    <property type="entry name" value="PHD-TYPE DOMAIN-CONTAINING PROTEIN"/>
    <property type="match status" value="1"/>
</dbReference>
<evidence type="ECO:0000313" key="1">
    <source>
        <dbReference type="EMBL" id="GBO06836.1"/>
    </source>
</evidence>
<sequence>MEKLEKLIRKRSSIRDAITKLSSELDNFIETEAKEIDYFVELLEQLNAKDSSLNSLNSKIEASISDRNEYDKEINESEEFSESIFKSRIKIKKQIKLLEEKTVTSMQSTVSFSNTPTIKLPEIPLPKFSGRYEEWNNFKLQFNNLITSNSQLSQEQKLHYLNSSLTGPAKDLQSIDDTFDSLFKALTDRFENKRLLVELHINEILEAGKLTTESAKDLRNLTDNIKKSIRGLKVLEYNRNNLSDVLILNIVISKLDKQSRQYYESSLSSNEVPKLDDLISFLEKRAQILENINKNAAVKPKPFLERNGKPKTFFVKPNKVERPCAMCKLNHPIFKCEAFMKLTVDQRNQFAIRNKLCLNDQHFIKFCNSKSTCKECGCRHNTLLHRNGNTVHRNLPNASSKQSRIESQRRTSLDFLVVPKITDFLPIVTYNLENATIPDNLADPQFATPGKIDILIGAQSFFDIIKNDQIRSPNSGLVFRNTVFGYVASGAVNSSTPVQYCGFISQVQSIDDCLRKFWEVETINEPAKMLSEEEEFCEHHYKTTHKRDETGRYIVQMPVKDIEKLGESKTMAIKRLDQLWKRLSRDEAMKNLYQDFMQEYLDLDHMEKVNDVKSASPLCYYLPHHGVFRPEKTTTKLRVVFNASSPTTSGSSLNDHLLKGLVKEDTFEIMTRFRKHKFAFTTDIQKMYRQILIDPAQRDLLRIIWKDREDADPTEFRLKTVTYGTASAPFLAIRTLKQLPLDESSRFPLASDVTQQDAYMDDIVSGASDLGTAKELQSQLHSMLKAGGMTLHKWSSNSKELWNSCASNDQEHQFLSTTEPSVKTLGITWKPTEDTFTFKVSIIEKASCTKRDVLSVIARLYDPLANAIKKTILVGFADASQAAYGAVVYMKSISETNSVVMKLIASKSRIAPIKTISIPRLELSACLLLSQLVEKIIDALKMKIVDVILHTDSTIALAWINTSPNQLKTFVGNRVSKIQDLTESCKWRHISSHLNPADIISRGTDPQELAKLTLWWHGPQMLQDDSLEIPVQNIDVSSDKLYLSELKNLTNCSLISNVDSSFLDNLFNVSNNFNNN</sequence>
<dbReference type="EMBL" id="BGPR01033049">
    <property type="protein sequence ID" value="GBO06836.1"/>
    <property type="molecule type" value="Genomic_DNA"/>
</dbReference>
<name>A0A4Y2U583_ARAVE</name>
<dbReference type="AlphaFoldDB" id="A0A4Y2U583"/>
<reference evidence="1 2" key="1">
    <citation type="journal article" date="2019" name="Sci. Rep.">
        <title>Orb-weaving spider Araneus ventricosus genome elucidates the spidroin gene catalogue.</title>
        <authorList>
            <person name="Kono N."/>
            <person name="Nakamura H."/>
            <person name="Ohtoshi R."/>
            <person name="Moran D.A.P."/>
            <person name="Shinohara A."/>
            <person name="Yoshida Y."/>
            <person name="Fujiwara M."/>
            <person name="Mori M."/>
            <person name="Tomita M."/>
            <person name="Arakawa K."/>
        </authorList>
    </citation>
    <scope>NUCLEOTIDE SEQUENCE [LARGE SCALE GENOMIC DNA]</scope>
</reference>
<dbReference type="SUPFAM" id="SSF56672">
    <property type="entry name" value="DNA/RNA polymerases"/>
    <property type="match status" value="1"/>
</dbReference>
<dbReference type="OrthoDB" id="6436352at2759"/>
<dbReference type="InterPro" id="IPR005312">
    <property type="entry name" value="DUF1759"/>
</dbReference>
<dbReference type="GO" id="GO:0071897">
    <property type="term" value="P:DNA biosynthetic process"/>
    <property type="evidence" value="ECO:0007669"/>
    <property type="project" value="UniProtKB-ARBA"/>
</dbReference>
<accession>A0A4Y2U583</accession>
<dbReference type="InterPro" id="IPR008042">
    <property type="entry name" value="Retrotrans_Pao"/>
</dbReference>
<protein>
    <submittedName>
        <fullName evidence="1">Uncharacterized protein</fullName>
    </submittedName>
</protein>
<proteinExistence type="predicted"/>
<keyword evidence="2" id="KW-1185">Reference proteome</keyword>
<evidence type="ECO:0000313" key="2">
    <source>
        <dbReference type="Proteomes" id="UP000499080"/>
    </source>
</evidence>
<dbReference type="PANTHER" id="PTHR47331:SF5">
    <property type="entry name" value="RIBONUCLEASE H"/>
    <property type="match status" value="1"/>
</dbReference>
<dbReference type="InterPro" id="IPR043502">
    <property type="entry name" value="DNA/RNA_pol_sf"/>
</dbReference>
<dbReference type="Pfam" id="PF03564">
    <property type="entry name" value="DUF1759"/>
    <property type="match status" value="1"/>
</dbReference>
<dbReference type="Proteomes" id="UP000499080">
    <property type="component" value="Unassembled WGS sequence"/>
</dbReference>
<comment type="caution">
    <text evidence="1">The sequence shown here is derived from an EMBL/GenBank/DDBJ whole genome shotgun (WGS) entry which is preliminary data.</text>
</comment>
<organism evidence="1 2">
    <name type="scientific">Araneus ventricosus</name>
    <name type="common">Orbweaver spider</name>
    <name type="synonym">Epeira ventricosa</name>
    <dbReference type="NCBI Taxonomy" id="182803"/>
    <lineage>
        <taxon>Eukaryota</taxon>
        <taxon>Metazoa</taxon>
        <taxon>Ecdysozoa</taxon>
        <taxon>Arthropoda</taxon>
        <taxon>Chelicerata</taxon>
        <taxon>Arachnida</taxon>
        <taxon>Araneae</taxon>
        <taxon>Araneomorphae</taxon>
        <taxon>Entelegynae</taxon>
        <taxon>Araneoidea</taxon>
        <taxon>Araneidae</taxon>
        <taxon>Araneus</taxon>
    </lineage>
</organism>
<gene>
    <name evidence="1" type="ORF">AVEN_252130_1</name>
</gene>